<feature type="non-terminal residue" evidence="1">
    <location>
        <position position="85"/>
    </location>
</feature>
<evidence type="ECO:0000313" key="1">
    <source>
        <dbReference type="EMBL" id="CAF5184528.1"/>
    </source>
</evidence>
<dbReference type="EMBL" id="CAJOBJ010332378">
    <property type="protein sequence ID" value="CAF5184528.1"/>
    <property type="molecule type" value="Genomic_DNA"/>
</dbReference>
<dbReference type="Proteomes" id="UP000676336">
    <property type="component" value="Unassembled WGS sequence"/>
</dbReference>
<dbReference type="Proteomes" id="UP000681720">
    <property type="component" value="Unassembled WGS sequence"/>
</dbReference>
<sequence>RGYSAQDLNVGFIKKNQLELQTRLDTVKSKIRTYEEESKTFMERWEDRSKEYIHSFIALFERTGVLNLLHRTRSPIAYPSTPNKR</sequence>
<accession>A0A8S3HTT1</accession>
<name>A0A8S3HTT1_9BILA</name>
<comment type="caution">
    <text evidence="1">The sequence shown here is derived from an EMBL/GenBank/DDBJ whole genome shotgun (WGS) entry which is preliminary data.</text>
</comment>
<protein>
    <submittedName>
        <fullName evidence="1">Uncharacterized protein</fullName>
    </submittedName>
</protein>
<feature type="non-terminal residue" evidence="1">
    <location>
        <position position="1"/>
    </location>
</feature>
<dbReference type="EMBL" id="CAJOBI010340984">
    <property type="protein sequence ID" value="CAF5212852.1"/>
    <property type="molecule type" value="Genomic_DNA"/>
</dbReference>
<organism evidence="1 3">
    <name type="scientific">Rotaria magnacalcarata</name>
    <dbReference type="NCBI Taxonomy" id="392030"/>
    <lineage>
        <taxon>Eukaryota</taxon>
        <taxon>Metazoa</taxon>
        <taxon>Spiralia</taxon>
        <taxon>Gnathifera</taxon>
        <taxon>Rotifera</taxon>
        <taxon>Eurotatoria</taxon>
        <taxon>Bdelloidea</taxon>
        <taxon>Philodinida</taxon>
        <taxon>Philodinidae</taxon>
        <taxon>Rotaria</taxon>
    </lineage>
</organism>
<evidence type="ECO:0000313" key="3">
    <source>
        <dbReference type="Proteomes" id="UP000681720"/>
    </source>
</evidence>
<evidence type="ECO:0000313" key="2">
    <source>
        <dbReference type="EMBL" id="CAF5212852.1"/>
    </source>
</evidence>
<proteinExistence type="predicted"/>
<gene>
    <name evidence="1" type="ORF">GIL414_LOCUS70520</name>
    <name evidence="2" type="ORF">SMN809_LOCUS78871</name>
</gene>
<reference evidence="1" key="1">
    <citation type="submission" date="2021-02" db="EMBL/GenBank/DDBJ databases">
        <authorList>
            <person name="Nowell W R."/>
        </authorList>
    </citation>
    <scope>NUCLEOTIDE SEQUENCE</scope>
</reference>
<dbReference type="AlphaFoldDB" id="A0A8S3HTT1"/>